<protein>
    <submittedName>
        <fullName evidence="1">Uncharacterized protein</fullName>
    </submittedName>
</protein>
<evidence type="ECO:0000313" key="2">
    <source>
        <dbReference type="Proteomes" id="UP000230066"/>
    </source>
</evidence>
<accession>A0A4E0QX93</accession>
<proteinExistence type="predicted"/>
<comment type="caution">
    <text evidence="1">The sequence shown here is derived from an EMBL/GenBank/DDBJ whole genome shotgun (WGS) entry which is preliminary data.</text>
</comment>
<keyword evidence="2" id="KW-1185">Reference proteome</keyword>
<gene>
    <name evidence="1" type="ORF">D915_009400</name>
</gene>
<evidence type="ECO:0000313" key="1">
    <source>
        <dbReference type="EMBL" id="THD19849.1"/>
    </source>
</evidence>
<dbReference type="EMBL" id="JXXN02005514">
    <property type="protein sequence ID" value="THD19849.1"/>
    <property type="molecule type" value="Genomic_DNA"/>
</dbReference>
<name>A0A4E0QX93_FASHE</name>
<sequence>MTHAIVVKAARSTPSGSTLCLTRMNSYAAGSITHLAGFGFSTHNPLDEKVVVQDGSEVHGYVVPSDLSEADQLEGGSIVYLTYGSDTDWNEPSDEPKVLEGIPNTEAVSRPQGIRLKVSVMKRFVSIGTKRL</sequence>
<dbReference type="Proteomes" id="UP000230066">
    <property type="component" value="Unassembled WGS sequence"/>
</dbReference>
<organism evidence="1 2">
    <name type="scientific">Fasciola hepatica</name>
    <name type="common">Liver fluke</name>
    <dbReference type="NCBI Taxonomy" id="6192"/>
    <lineage>
        <taxon>Eukaryota</taxon>
        <taxon>Metazoa</taxon>
        <taxon>Spiralia</taxon>
        <taxon>Lophotrochozoa</taxon>
        <taxon>Platyhelminthes</taxon>
        <taxon>Trematoda</taxon>
        <taxon>Digenea</taxon>
        <taxon>Plagiorchiida</taxon>
        <taxon>Echinostomata</taxon>
        <taxon>Echinostomatoidea</taxon>
        <taxon>Fasciolidae</taxon>
        <taxon>Fasciola</taxon>
    </lineage>
</organism>
<dbReference type="AlphaFoldDB" id="A0A4E0QX93"/>
<reference evidence="1" key="1">
    <citation type="submission" date="2019-03" db="EMBL/GenBank/DDBJ databases">
        <title>Improved annotation for the trematode Fasciola hepatica.</title>
        <authorList>
            <person name="Choi Y.-J."/>
            <person name="Martin J."/>
            <person name="Mitreva M."/>
        </authorList>
    </citation>
    <scope>NUCLEOTIDE SEQUENCE [LARGE SCALE GENOMIC DNA]</scope>
</reference>